<gene>
    <name evidence="5" type="ORF">BC781_102323</name>
</gene>
<dbReference type="OrthoDB" id="1495940at2"/>
<dbReference type="PROSITE" id="PS00636">
    <property type="entry name" value="DNAJ_1"/>
    <property type="match status" value="1"/>
</dbReference>
<keyword evidence="3" id="KW-0812">Transmembrane</keyword>
<dbReference type="EMBL" id="QGDO01000002">
    <property type="protein sequence ID" value="PWJ42777.1"/>
    <property type="molecule type" value="Genomic_DNA"/>
</dbReference>
<dbReference type="CDD" id="cd06257">
    <property type="entry name" value="DnaJ"/>
    <property type="match status" value="1"/>
</dbReference>
<dbReference type="PANTHER" id="PTHR44145:SF3">
    <property type="entry name" value="DNAJ HOMOLOG SUBFAMILY A MEMBER 3, MITOCHONDRIAL"/>
    <property type="match status" value="1"/>
</dbReference>
<feature type="transmembrane region" description="Helical" evidence="3">
    <location>
        <begin position="125"/>
        <end position="145"/>
    </location>
</feature>
<dbReference type="SMART" id="SM00271">
    <property type="entry name" value="DnaJ"/>
    <property type="match status" value="1"/>
</dbReference>
<dbReference type="PANTHER" id="PTHR44145">
    <property type="entry name" value="DNAJ HOMOLOG SUBFAMILY A MEMBER 3, MITOCHONDRIAL"/>
    <property type="match status" value="1"/>
</dbReference>
<feature type="domain" description="J" evidence="4">
    <location>
        <begin position="3"/>
        <end position="69"/>
    </location>
</feature>
<comment type="caution">
    <text evidence="5">The sequence shown here is derived from an EMBL/GenBank/DDBJ whole genome shotgun (WGS) entry which is preliminary data.</text>
</comment>
<dbReference type="PROSITE" id="PS50005">
    <property type="entry name" value="TPR"/>
    <property type="match status" value="1"/>
</dbReference>
<protein>
    <submittedName>
        <fullName evidence="5">DnaJ-like protein</fullName>
    </submittedName>
</protein>
<keyword evidence="1" id="KW-0143">Chaperone</keyword>
<dbReference type="RefSeq" id="WP_158281429.1">
    <property type="nucleotide sequence ID" value="NZ_QGDO01000002.1"/>
</dbReference>
<dbReference type="InterPro" id="IPR001623">
    <property type="entry name" value="DnaJ_domain"/>
</dbReference>
<keyword evidence="3" id="KW-1133">Transmembrane helix</keyword>
<dbReference type="AlphaFoldDB" id="A0A315ZZI2"/>
<sequence length="372" mass="44352">MENYYDILGIEQSASQKDIRKAYLKLAKQFHPDTNETSTSDTEEEFIKIKDAYETLSDEDKRYWYDQNLKNGFTSSYSSSNTEYKQYNYNQYQNNSSNTSQQQSQNSQENYTYSSNLYYPTFKDVGIALSIIAVIAVLVIFFLTVMNRFSAQTYFNDGIEAYQQHNYQKAMYNLQESLNFDEENEETYYYIGKMLIEEFDQYERGLDFMENAISFSKQPKSEYFQLRADAYYALGTYVSCAYELKFVLELEPENIEVHEKLANLYLNKTNDYQGAIEEYSFLTFLVKDKFEYILNLGIAQLRFRQYRDAWKSFEKARELRYDHPELDFYIGDYYWLAKNDLSNACLFWELASFGNYKKAEYRLKQHCNTVKN</sequence>
<evidence type="ECO:0000313" key="6">
    <source>
        <dbReference type="Proteomes" id="UP000245535"/>
    </source>
</evidence>
<evidence type="ECO:0000313" key="5">
    <source>
        <dbReference type="EMBL" id="PWJ42777.1"/>
    </source>
</evidence>
<dbReference type="PROSITE" id="PS50076">
    <property type="entry name" value="DNAJ_2"/>
    <property type="match status" value="1"/>
</dbReference>
<dbReference type="SUPFAM" id="SSF46565">
    <property type="entry name" value="Chaperone J-domain"/>
    <property type="match status" value="1"/>
</dbReference>
<organism evidence="5 6">
    <name type="scientific">Sediminitomix flava</name>
    <dbReference type="NCBI Taxonomy" id="379075"/>
    <lineage>
        <taxon>Bacteria</taxon>
        <taxon>Pseudomonadati</taxon>
        <taxon>Bacteroidota</taxon>
        <taxon>Cytophagia</taxon>
        <taxon>Cytophagales</taxon>
        <taxon>Flammeovirgaceae</taxon>
        <taxon>Sediminitomix</taxon>
    </lineage>
</organism>
<evidence type="ECO:0000256" key="3">
    <source>
        <dbReference type="SAM" id="Phobius"/>
    </source>
</evidence>
<dbReference type="PRINTS" id="PR00625">
    <property type="entry name" value="JDOMAIN"/>
</dbReference>
<proteinExistence type="predicted"/>
<evidence type="ECO:0000256" key="1">
    <source>
        <dbReference type="ARBA" id="ARBA00023186"/>
    </source>
</evidence>
<dbReference type="SUPFAM" id="SSF48452">
    <property type="entry name" value="TPR-like"/>
    <property type="match status" value="2"/>
</dbReference>
<keyword evidence="6" id="KW-1185">Reference proteome</keyword>
<dbReference type="SMART" id="SM00028">
    <property type="entry name" value="TPR"/>
    <property type="match status" value="3"/>
</dbReference>
<dbReference type="InterPro" id="IPR036869">
    <property type="entry name" value="J_dom_sf"/>
</dbReference>
<dbReference type="InterPro" id="IPR018253">
    <property type="entry name" value="DnaJ_domain_CS"/>
</dbReference>
<keyword evidence="3" id="KW-0472">Membrane</keyword>
<dbReference type="InterPro" id="IPR019734">
    <property type="entry name" value="TPR_rpt"/>
</dbReference>
<dbReference type="Gene3D" id="1.10.287.110">
    <property type="entry name" value="DnaJ domain"/>
    <property type="match status" value="1"/>
</dbReference>
<feature type="repeat" description="TPR" evidence="2">
    <location>
        <begin position="151"/>
        <end position="184"/>
    </location>
</feature>
<evidence type="ECO:0000259" key="4">
    <source>
        <dbReference type="PROSITE" id="PS50076"/>
    </source>
</evidence>
<evidence type="ECO:0000256" key="2">
    <source>
        <dbReference type="PROSITE-ProRule" id="PRU00339"/>
    </source>
</evidence>
<keyword evidence="2" id="KW-0802">TPR repeat</keyword>
<name>A0A315ZZI2_SEDFL</name>
<dbReference type="InterPro" id="IPR051938">
    <property type="entry name" value="Apopto_cytoskel_mod"/>
</dbReference>
<dbReference type="Proteomes" id="UP000245535">
    <property type="component" value="Unassembled WGS sequence"/>
</dbReference>
<dbReference type="Pfam" id="PF00226">
    <property type="entry name" value="DnaJ"/>
    <property type="match status" value="1"/>
</dbReference>
<dbReference type="Gene3D" id="1.25.40.10">
    <property type="entry name" value="Tetratricopeptide repeat domain"/>
    <property type="match status" value="2"/>
</dbReference>
<reference evidence="5 6" key="1">
    <citation type="submission" date="2018-03" db="EMBL/GenBank/DDBJ databases">
        <title>Genomic Encyclopedia of Archaeal and Bacterial Type Strains, Phase II (KMG-II): from individual species to whole genera.</title>
        <authorList>
            <person name="Goeker M."/>
        </authorList>
    </citation>
    <scope>NUCLEOTIDE SEQUENCE [LARGE SCALE GENOMIC DNA]</scope>
    <source>
        <strain evidence="5 6">DSM 28229</strain>
    </source>
</reference>
<dbReference type="InterPro" id="IPR011990">
    <property type="entry name" value="TPR-like_helical_dom_sf"/>
</dbReference>
<accession>A0A315ZZI2</accession>